<accession>A0A8J7KY37</accession>
<name>A0A8J7KY37_9CYAN</name>
<proteinExistence type="predicted"/>
<reference evidence="1 2" key="1">
    <citation type="journal article" date="2021" name="Int. J. Syst. Evol. Microbiol.">
        <title>Amazonocrinis nigriterrae gen. nov., sp. nov., Atlanticothrix silvestris gen. nov., sp. nov. and Dendronalium phyllosphericum gen. nov., sp. nov., nostocacean cyanobacteria from Brazilian environments.</title>
        <authorList>
            <person name="Alvarenga D.O."/>
            <person name="Andreote A.P.D."/>
            <person name="Branco L.H.Z."/>
            <person name="Delbaje E."/>
            <person name="Cruz R.B."/>
            <person name="Varani A.M."/>
            <person name="Fiore M.F."/>
        </authorList>
    </citation>
    <scope>NUCLEOTIDE SEQUENCE [LARGE SCALE GENOMIC DNA]</scope>
    <source>
        <strain evidence="1 2">CENA357</strain>
    </source>
</reference>
<dbReference type="AlphaFoldDB" id="A0A8J7KY37"/>
<sequence length="63" mass="7402">MERQKAFGQTDHVRWYGKQDYGQRLIDAGFNVKRIKALEFASPEEVEKMRISATEDIFFCTKS</sequence>
<dbReference type="Proteomes" id="UP000599391">
    <property type="component" value="Unassembled WGS sequence"/>
</dbReference>
<dbReference type="RefSeq" id="WP_214437410.1">
    <property type="nucleotide sequence ID" value="NZ_JAECZB010000002.1"/>
</dbReference>
<evidence type="ECO:0000313" key="2">
    <source>
        <dbReference type="Proteomes" id="UP000599391"/>
    </source>
</evidence>
<dbReference type="EMBL" id="JAECZB010000002">
    <property type="protein sequence ID" value="MBH8551094.1"/>
    <property type="molecule type" value="Genomic_DNA"/>
</dbReference>
<protein>
    <submittedName>
        <fullName evidence="1">Uncharacterized protein</fullName>
    </submittedName>
</protein>
<keyword evidence="2" id="KW-1185">Reference proteome</keyword>
<gene>
    <name evidence="1" type="ORF">I8751_01555</name>
</gene>
<organism evidence="1 2">
    <name type="scientific">Atlanticothrix silvestris CENA357</name>
    <dbReference type="NCBI Taxonomy" id="1725252"/>
    <lineage>
        <taxon>Bacteria</taxon>
        <taxon>Bacillati</taxon>
        <taxon>Cyanobacteriota</taxon>
        <taxon>Cyanophyceae</taxon>
        <taxon>Nostocales</taxon>
        <taxon>Nodulariaceae</taxon>
        <taxon>Atlanticothrix</taxon>
        <taxon>Atlanticothrix silvestris</taxon>
    </lineage>
</organism>
<evidence type="ECO:0000313" key="1">
    <source>
        <dbReference type="EMBL" id="MBH8551094.1"/>
    </source>
</evidence>
<comment type="caution">
    <text evidence="1">The sequence shown here is derived from an EMBL/GenBank/DDBJ whole genome shotgun (WGS) entry which is preliminary data.</text>
</comment>